<dbReference type="PROSITE" id="PS51359">
    <property type="entry name" value="COX5B_2"/>
    <property type="match status" value="1"/>
</dbReference>
<keyword evidence="1 3" id="KW-0479">Metal-binding</keyword>
<keyword evidence="2 3" id="KW-0862">Zinc</keyword>
<evidence type="ECO:0000256" key="3">
    <source>
        <dbReference type="PIRSR" id="PIRSR602124-1"/>
    </source>
</evidence>
<feature type="binding site" evidence="3">
    <location>
        <position position="115"/>
    </location>
    <ligand>
        <name>Zn(2+)</name>
        <dbReference type="ChEBI" id="CHEBI:29105"/>
    </ligand>
</feature>
<name>C1BMT9_CALRO</name>
<sequence>MANLIARSALSLAGRRSFSVSCVASSKDKGKGTKMSDPTFHATGLEKYELLAAEAGNDNPFDTYLIRPESGMGDSSKMPILIPSLESSRIVGCSCESDYKEVVWFNLPEGEPQQCDCGVYFKLFKHDPLKGRAAN</sequence>
<proteinExistence type="evidence at transcript level"/>
<gene>
    <name evidence="4" type="primary">COX5B</name>
</gene>
<dbReference type="GO" id="GO:0046872">
    <property type="term" value="F:metal ion binding"/>
    <property type="evidence" value="ECO:0007669"/>
    <property type="project" value="UniProtKB-KW"/>
</dbReference>
<dbReference type="Pfam" id="PF01215">
    <property type="entry name" value="COX5B"/>
    <property type="match status" value="1"/>
</dbReference>
<organism evidence="4">
    <name type="scientific">Caligus rogercresseyi</name>
    <name type="common">Sea louse</name>
    <dbReference type="NCBI Taxonomy" id="217165"/>
    <lineage>
        <taxon>Eukaryota</taxon>
        <taxon>Metazoa</taxon>
        <taxon>Ecdysozoa</taxon>
        <taxon>Arthropoda</taxon>
        <taxon>Crustacea</taxon>
        <taxon>Multicrustacea</taxon>
        <taxon>Hexanauplia</taxon>
        <taxon>Copepoda</taxon>
        <taxon>Siphonostomatoida</taxon>
        <taxon>Caligidae</taxon>
        <taxon>Caligus</taxon>
    </lineage>
</organism>
<evidence type="ECO:0000256" key="1">
    <source>
        <dbReference type="ARBA" id="ARBA00022723"/>
    </source>
</evidence>
<evidence type="ECO:0000313" key="4">
    <source>
        <dbReference type="EMBL" id="ACO10342.1"/>
    </source>
</evidence>
<dbReference type="GO" id="GO:0045277">
    <property type="term" value="C:respiratory chain complex IV"/>
    <property type="evidence" value="ECO:0007669"/>
    <property type="project" value="InterPro"/>
</dbReference>
<reference evidence="4" key="1">
    <citation type="submission" date="2009-03" db="EMBL/GenBank/DDBJ databases">
        <title>Caligus rogercresseyi ESTs and full-length cDNAs.</title>
        <authorList>
            <person name="Yasuike M."/>
            <person name="von Schalburg K."/>
            <person name="Cooper G."/>
            <person name="Leong J."/>
            <person name="Jones S.R.M."/>
            <person name="Koop B.F."/>
        </authorList>
    </citation>
    <scope>NUCLEOTIDE SEQUENCE</scope>
    <source>
        <tissue evidence="4">Whole tissue</tissue>
    </source>
</reference>
<dbReference type="InterPro" id="IPR002124">
    <property type="entry name" value="Cyt_c_oxidase_su5b"/>
</dbReference>
<feature type="binding site" evidence="3">
    <location>
        <position position="93"/>
    </location>
    <ligand>
        <name>Zn(2+)</name>
        <dbReference type="ChEBI" id="CHEBI:29105"/>
    </ligand>
</feature>
<dbReference type="PANTHER" id="PTHR10122">
    <property type="entry name" value="CYTOCHROME C OXIDASE SUBUNIT 5B, MITOCHONDRIAL"/>
    <property type="match status" value="1"/>
</dbReference>
<dbReference type="GO" id="GO:0006123">
    <property type="term" value="P:mitochondrial electron transport, cytochrome c to oxygen"/>
    <property type="evidence" value="ECO:0007669"/>
    <property type="project" value="InterPro"/>
</dbReference>
<feature type="binding site" evidence="3">
    <location>
        <position position="117"/>
    </location>
    <ligand>
        <name>Zn(2+)</name>
        <dbReference type="ChEBI" id="CHEBI:29105"/>
    </ligand>
</feature>
<dbReference type="GO" id="GO:0005740">
    <property type="term" value="C:mitochondrial envelope"/>
    <property type="evidence" value="ECO:0007669"/>
    <property type="project" value="InterPro"/>
</dbReference>
<accession>C1BMT9</accession>
<evidence type="ECO:0000256" key="2">
    <source>
        <dbReference type="ARBA" id="ARBA00022833"/>
    </source>
</evidence>
<protein>
    <submittedName>
        <fullName evidence="4">Cytochrome c oxidase subunit 5B, mitochondrial</fullName>
    </submittedName>
</protein>
<dbReference type="PANTHER" id="PTHR10122:SF0">
    <property type="entry name" value="CYTOCHROME C OXIDASE SUBUNIT 5B, ISOFORM A-RELATED"/>
    <property type="match status" value="1"/>
</dbReference>
<dbReference type="Gene3D" id="2.60.11.10">
    <property type="entry name" value="Cytochrome c oxidase, subunit Vb"/>
    <property type="match status" value="1"/>
</dbReference>
<dbReference type="SUPFAM" id="SSF57802">
    <property type="entry name" value="Rubredoxin-like"/>
    <property type="match status" value="1"/>
</dbReference>
<dbReference type="AlphaFoldDB" id="C1BMT9"/>
<dbReference type="EMBL" id="BT075918">
    <property type="protein sequence ID" value="ACO10342.1"/>
    <property type="molecule type" value="mRNA"/>
</dbReference>
<feature type="binding site" evidence="3">
    <location>
        <position position="95"/>
    </location>
    <ligand>
        <name>Zn(2+)</name>
        <dbReference type="ChEBI" id="CHEBI:29105"/>
    </ligand>
</feature>
<dbReference type="InterPro" id="IPR036972">
    <property type="entry name" value="Cyt_c_oxidase_su5b_sf"/>
</dbReference>